<name>A0ABR8PIQ8_9BACL</name>
<evidence type="ECO:0000313" key="2">
    <source>
        <dbReference type="EMBL" id="MBD7908041.1"/>
    </source>
</evidence>
<evidence type="ECO:0000313" key="3">
    <source>
        <dbReference type="Proteomes" id="UP000659496"/>
    </source>
</evidence>
<dbReference type="EMBL" id="JACSQY010000003">
    <property type="protein sequence ID" value="MBD7908041.1"/>
    <property type="molecule type" value="Genomic_DNA"/>
</dbReference>
<gene>
    <name evidence="2" type="ORF">H9659_06860</name>
</gene>
<dbReference type="Proteomes" id="UP000659496">
    <property type="component" value="Unassembled WGS sequence"/>
</dbReference>
<reference evidence="2 3" key="1">
    <citation type="submission" date="2020-08" db="EMBL/GenBank/DDBJ databases">
        <title>A Genomic Blueprint of the Chicken Gut Microbiome.</title>
        <authorList>
            <person name="Gilroy R."/>
            <person name="Ravi A."/>
            <person name="Getino M."/>
            <person name="Pursley I."/>
            <person name="Horton D.L."/>
            <person name="Alikhan N.-F."/>
            <person name="Baker D."/>
            <person name="Gharbi K."/>
            <person name="Hall N."/>
            <person name="Watson M."/>
            <person name="Adriaenssens E.M."/>
            <person name="Foster-Nyarko E."/>
            <person name="Jarju S."/>
            <person name="Secka A."/>
            <person name="Antonio M."/>
            <person name="Oren A."/>
            <person name="Chaudhuri R."/>
            <person name="La Ragione R.M."/>
            <person name="Hildebrand F."/>
            <person name="Pallen M.J."/>
        </authorList>
    </citation>
    <scope>NUCLEOTIDE SEQUENCE [LARGE SCALE GENOMIC DNA]</scope>
    <source>
        <strain evidence="2 3">Sa3CUA8</strain>
    </source>
</reference>
<evidence type="ECO:0000256" key="1">
    <source>
        <dbReference type="SAM" id="SignalP"/>
    </source>
</evidence>
<accession>A0ABR8PIQ8</accession>
<evidence type="ECO:0008006" key="4">
    <source>
        <dbReference type="Google" id="ProtNLM"/>
    </source>
</evidence>
<keyword evidence="3" id="KW-1185">Reference proteome</keyword>
<protein>
    <recommendedName>
        <fullName evidence="4">Lipoprotein</fullName>
    </recommendedName>
</protein>
<feature type="signal peptide" evidence="1">
    <location>
        <begin position="1"/>
        <end position="24"/>
    </location>
</feature>
<dbReference type="RefSeq" id="WP_191689171.1">
    <property type="nucleotide sequence ID" value="NZ_JACSQY010000003.1"/>
</dbReference>
<proteinExistence type="predicted"/>
<organism evidence="2 3">
    <name type="scientific">Sporosarcina gallistercoris</name>
    <dbReference type="NCBI Taxonomy" id="2762245"/>
    <lineage>
        <taxon>Bacteria</taxon>
        <taxon>Bacillati</taxon>
        <taxon>Bacillota</taxon>
        <taxon>Bacilli</taxon>
        <taxon>Bacillales</taxon>
        <taxon>Caryophanaceae</taxon>
        <taxon>Sporosarcina</taxon>
    </lineage>
</organism>
<feature type="chain" id="PRO_5046422903" description="Lipoprotein" evidence="1">
    <location>
        <begin position="25"/>
        <end position="171"/>
    </location>
</feature>
<sequence length="171" mass="19241">MKKKRLTVLFLFVASLGAGCSAWDAFRGCPDGQIEWMDILMIIDIKYSSDFKHPDDYALPKIGKSIGKVKYMLADHACANHRLRNGDASYVPIGEEVFVAKGYKSEFRVIANGRVFEAIENPKAETLGDFADIQGKVTKISIHSDNEDNLIGELDRKQTDEFLKEYLSPVY</sequence>
<dbReference type="PROSITE" id="PS51257">
    <property type="entry name" value="PROKAR_LIPOPROTEIN"/>
    <property type="match status" value="1"/>
</dbReference>
<keyword evidence="1" id="KW-0732">Signal</keyword>
<comment type="caution">
    <text evidence="2">The sequence shown here is derived from an EMBL/GenBank/DDBJ whole genome shotgun (WGS) entry which is preliminary data.</text>
</comment>